<dbReference type="GO" id="GO:0005743">
    <property type="term" value="C:mitochondrial inner membrane"/>
    <property type="evidence" value="ECO:0007669"/>
    <property type="project" value="UniProtKB-SubCell"/>
</dbReference>
<feature type="repeat" description="Solcar" evidence="11">
    <location>
        <begin position="107"/>
        <end position="192"/>
    </location>
</feature>
<dbReference type="InterPro" id="IPR023395">
    <property type="entry name" value="MCP_dom_sf"/>
</dbReference>
<dbReference type="EMBL" id="JAHMUF010000002">
    <property type="protein sequence ID" value="KAG7195714.1"/>
    <property type="molecule type" value="Genomic_DNA"/>
</dbReference>
<keyword evidence="15" id="KW-1185">Reference proteome</keyword>
<dbReference type="Gene3D" id="1.50.40.10">
    <property type="entry name" value="Mitochondrial carrier domain"/>
    <property type="match status" value="1"/>
</dbReference>
<evidence type="ECO:0000256" key="1">
    <source>
        <dbReference type="ARBA" id="ARBA00002238"/>
    </source>
</evidence>
<sequence length="249" mass="27661">MTRQDHLGKGKQVSPFDALIAGSISGGAARMLSAPLDTIKIRLQLQTNRYKERINPWQMAQNIIKGEGITALWKGNVPAEALYVLYGAIQFSSYTYLNNQFNRLNLNPSAQTLLIGTISGVISTALTYPFDLLRTRMAANSQPGFVSVSSVSRTIMKEHGLKGFYLGFVPATVSIASYSGIMFCTYEWAREFSLRFQKEVPFVEGFCGFIAGTVSKGATFPLDTIRKRTQVQKIKISLVEMAKRILRVQ</sequence>
<evidence type="ECO:0000256" key="9">
    <source>
        <dbReference type="ARBA" id="ARBA00023128"/>
    </source>
</evidence>
<dbReference type="PRINTS" id="PR00926">
    <property type="entry name" value="MITOCARRIER"/>
</dbReference>
<comment type="similarity">
    <text evidence="12">Belongs to the mitochondrial carrier (TC 2.A.29) family.</text>
</comment>
<dbReference type="InterPro" id="IPR018108">
    <property type="entry name" value="MCP_transmembrane"/>
</dbReference>
<dbReference type="PROSITE" id="PS50920">
    <property type="entry name" value="SOLCAR"/>
    <property type="match status" value="2"/>
</dbReference>
<keyword evidence="4 12" id="KW-0813">Transport</keyword>
<evidence type="ECO:0000256" key="8">
    <source>
        <dbReference type="ARBA" id="ARBA00022989"/>
    </source>
</evidence>
<comment type="subcellular location">
    <subcellularLocation>
        <location evidence="2">Mitochondrion inner membrane</location>
        <topology evidence="2">Multi-pass membrane protein</topology>
    </subcellularLocation>
</comment>
<evidence type="ECO:0000256" key="7">
    <source>
        <dbReference type="ARBA" id="ARBA00022792"/>
    </source>
</evidence>
<dbReference type="Proteomes" id="UP000790833">
    <property type="component" value="Unassembled WGS sequence"/>
</dbReference>
<keyword evidence="7" id="KW-0999">Mitochondrion inner membrane</keyword>
<proteinExistence type="inferred from homology"/>
<name>A0A9P7VD92_9ASCO</name>
<dbReference type="PANTHER" id="PTHR24089">
    <property type="entry name" value="SOLUTE CARRIER FAMILY 25"/>
    <property type="match status" value="1"/>
</dbReference>
<dbReference type="AlphaFoldDB" id="A0A9P7VD92"/>
<dbReference type="SUPFAM" id="SSF103506">
    <property type="entry name" value="Mitochondrial carrier"/>
    <property type="match status" value="1"/>
</dbReference>
<evidence type="ECO:0000256" key="5">
    <source>
        <dbReference type="ARBA" id="ARBA00022692"/>
    </source>
</evidence>
<reference evidence="14" key="1">
    <citation type="submission" date="2021-03" db="EMBL/GenBank/DDBJ databases">
        <authorList>
            <person name="Palmer J.M."/>
        </authorList>
    </citation>
    <scope>NUCLEOTIDE SEQUENCE</scope>
    <source>
        <strain evidence="14">ARV_011</strain>
    </source>
</reference>
<dbReference type="GO" id="GO:0055085">
    <property type="term" value="P:transmembrane transport"/>
    <property type="evidence" value="ECO:0007669"/>
    <property type="project" value="InterPro"/>
</dbReference>
<gene>
    <name evidence="14" type="primary">TPC1</name>
    <name evidence="14" type="ORF">KQ657_002097</name>
</gene>
<keyword evidence="10 11" id="KW-0472">Membrane</keyword>
<evidence type="ECO:0000256" key="2">
    <source>
        <dbReference type="ARBA" id="ARBA00004448"/>
    </source>
</evidence>
<evidence type="ECO:0000256" key="11">
    <source>
        <dbReference type="PROSITE-ProRule" id="PRU00282"/>
    </source>
</evidence>
<dbReference type="OrthoDB" id="18574at2759"/>
<keyword evidence="8 13" id="KW-1133">Transmembrane helix</keyword>
<evidence type="ECO:0000313" key="14">
    <source>
        <dbReference type="EMBL" id="KAG7195714.1"/>
    </source>
</evidence>
<evidence type="ECO:0000256" key="10">
    <source>
        <dbReference type="ARBA" id="ARBA00023136"/>
    </source>
</evidence>
<keyword evidence="5 11" id="KW-0812">Transmembrane</keyword>
<feature type="transmembrane region" description="Helical" evidence="13">
    <location>
        <begin position="164"/>
        <end position="189"/>
    </location>
</feature>
<protein>
    <recommendedName>
        <fullName evidence="3">Mitochondrial thiamine pyrophosphate carrier 1</fullName>
    </recommendedName>
</protein>
<comment type="function">
    <text evidence="1">Mitochondrial transporter that mediates uptake of thiamine pyrophosphate (ThPP) into mitochondria.</text>
</comment>
<keyword evidence="6" id="KW-0677">Repeat</keyword>
<dbReference type="InterPro" id="IPR002067">
    <property type="entry name" value="MCP"/>
</dbReference>
<evidence type="ECO:0000256" key="4">
    <source>
        <dbReference type="ARBA" id="ARBA00022448"/>
    </source>
</evidence>
<dbReference type="GeneID" id="66115471"/>
<keyword evidence="9" id="KW-0496">Mitochondrion</keyword>
<dbReference type="RefSeq" id="XP_043051259.1">
    <property type="nucleotide sequence ID" value="XM_043192871.1"/>
</dbReference>
<feature type="repeat" description="Solcar" evidence="11">
    <location>
        <begin position="13"/>
        <end position="100"/>
    </location>
</feature>
<evidence type="ECO:0000256" key="6">
    <source>
        <dbReference type="ARBA" id="ARBA00022737"/>
    </source>
</evidence>
<evidence type="ECO:0000313" key="15">
    <source>
        <dbReference type="Proteomes" id="UP000790833"/>
    </source>
</evidence>
<accession>A0A9P7VD92</accession>
<evidence type="ECO:0000256" key="13">
    <source>
        <dbReference type="SAM" id="Phobius"/>
    </source>
</evidence>
<dbReference type="Pfam" id="PF00153">
    <property type="entry name" value="Mito_carr"/>
    <property type="match status" value="3"/>
</dbReference>
<evidence type="ECO:0000256" key="12">
    <source>
        <dbReference type="RuleBase" id="RU000488"/>
    </source>
</evidence>
<organism evidence="14 15">
    <name type="scientific">Scheffersomyces spartinae</name>
    <dbReference type="NCBI Taxonomy" id="45513"/>
    <lineage>
        <taxon>Eukaryota</taxon>
        <taxon>Fungi</taxon>
        <taxon>Dikarya</taxon>
        <taxon>Ascomycota</taxon>
        <taxon>Saccharomycotina</taxon>
        <taxon>Pichiomycetes</taxon>
        <taxon>Debaryomycetaceae</taxon>
        <taxon>Scheffersomyces</taxon>
    </lineage>
</organism>
<comment type="caution">
    <text evidence="14">The sequence shown here is derived from an EMBL/GenBank/DDBJ whole genome shotgun (WGS) entry which is preliminary data.</text>
</comment>
<evidence type="ECO:0000256" key="3">
    <source>
        <dbReference type="ARBA" id="ARBA00021935"/>
    </source>
</evidence>